<dbReference type="InterPro" id="IPR050639">
    <property type="entry name" value="SSR_resolvase"/>
</dbReference>
<comment type="caution">
    <text evidence="4">The sequence shown here is derived from an EMBL/GenBank/DDBJ whole genome shotgun (WGS) entry which is preliminary data.</text>
</comment>
<sequence>MAKQLHKRFSDEEVKMLLEKYLSEKVQLSYLLEILGIKRRREEWVSTKVEPIVSGDLWNQYNAILDEQEKKNKRPARKAVHLFTGIVFCSCSNKMYVPSNSPKYTCYSCRNKIRKDNLEEVFQQQLKSFFFSPSEIGTYLNKADQVIKEKERLLEVLGKEEQRIKREMDKVYRAYIDDEITMESFGRQYRPLEIR</sequence>
<accession>X1J3B1</accession>
<dbReference type="Gene3D" id="3.90.1750.20">
    <property type="entry name" value="Putative Large Serine Recombinase, Chain B, Domain 2"/>
    <property type="match status" value="1"/>
</dbReference>
<dbReference type="PANTHER" id="PTHR30461">
    <property type="entry name" value="DNA-INVERTASE FROM LAMBDOID PROPHAGE"/>
    <property type="match status" value="1"/>
</dbReference>
<name>X1J3B1_9ZZZZ</name>
<evidence type="ECO:0000256" key="3">
    <source>
        <dbReference type="SAM" id="Coils"/>
    </source>
</evidence>
<reference evidence="4" key="1">
    <citation type="journal article" date="2014" name="Front. Microbiol.">
        <title>High frequency of phylogenetically diverse reductive dehalogenase-homologous genes in deep subseafloor sedimentary metagenomes.</title>
        <authorList>
            <person name="Kawai M."/>
            <person name="Futagami T."/>
            <person name="Toyoda A."/>
            <person name="Takaki Y."/>
            <person name="Nishi S."/>
            <person name="Hori S."/>
            <person name="Arai W."/>
            <person name="Tsubouchi T."/>
            <person name="Morono Y."/>
            <person name="Uchiyama I."/>
            <person name="Ito T."/>
            <person name="Fujiyama A."/>
            <person name="Inagaki F."/>
            <person name="Takami H."/>
        </authorList>
    </citation>
    <scope>NUCLEOTIDE SEQUENCE</scope>
    <source>
        <strain evidence="4">Expedition CK06-06</strain>
    </source>
</reference>
<dbReference type="GO" id="GO:0000150">
    <property type="term" value="F:DNA strand exchange activity"/>
    <property type="evidence" value="ECO:0007669"/>
    <property type="project" value="TreeGrafter"/>
</dbReference>
<protein>
    <recommendedName>
        <fullName evidence="5">Recombinase zinc beta ribbon domain-containing protein</fullName>
    </recommendedName>
</protein>
<dbReference type="AlphaFoldDB" id="X1J3B1"/>
<evidence type="ECO:0000256" key="1">
    <source>
        <dbReference type="ARBA" id="ARBA00023125"/>
    </source>
</evidence>
<dbReference type="InterPro" id="IPR038109">
    <property type="entry name" value="DNA_bind_recomb_sf"/>
</dbReference>
<dbReference type="GO" id="GO:0003677">
    <property type="term" value="F:DNA binding"/>
    <property type="evidence" value="ECO:0007669"/>
    <property type="project" value="UniProtKB-KW"/>
</dbReference>
<gene>
    <name evidence="4" type="ORF">S03H2_46244</name>
</gene>
<dbReference type="PANTHER" id="PTHR30461:SF2">
    <property type="entry name" value="SERINE RECOMBINASE PINE-RELATED"/>
    <property type="match status" value="1"/>
</dbReference>
<dbReference type="EMBL" id="BARU01029025">
    <property type="protein sequence ID" value="GAH75965.1"/>
    <property type="molecule type" value="Genomic_DNA"/>
</dbReference>
<feature type="non-terminal residue" evidence="4">
    <location>
        <position position="195"/>
    </location>
</feature>
<keyword evidence="3" id="KW-0175">Coiled coil</keyword>
<organism evidence="4">
    <name type="scientific">marine sediment metagenome</name>
    <dbReference type="NCBI Taxonomy" id="412755"/>
    <lineage>
        <taxon>unclassified sequences</taxon>
        <taxon>metagenomes</taxon>
        <taxon>ecological metagenomes</taxon>
    </lineage>
</organism>
<keyword evidence="2" id="KW-0233">DNA recombination</keyword>
<keyword evidence="1" id="KW-0238">DNA-binding</keyword>
<evidence type="ECO:0000313" key="4">
    <source>
        <dbReference type="EMBL" id="GAH75965.1"/>
    </source>
</evidence>
<proteinExistence type="predicted"/>
<evidence type="ECO:0008006" key="5">
    <source>
        <dbReference type="Google" id="ProtNLM"/>
    </source>
</evidence>
<evidence type="ECO:0000256" key="2">
    <source>
        <dbReference type="ARBA" id="ARBA00023172"/>
    </source>
</evidence>
<feature type="coiled-coil region" evidence="3">
    <location>
        <begin position="140"/>
        <end position="170"/>
    </location>
</feature>